<feature type="domain" description="AMP-binding enzyme C-terminal" evidence="2">
    <location>
        <begin position="446"/>
        <end position="521"/>
    </location>
</feature>
<feature type="domain" description="AMP-dependent synthetase/ligase" evidence="1">
    <location>
        <begin position="34"/>
        <end position="396"/>
    </location>
</feature>
<dbReference type="SUPFAM" id="SSF56801">
    <property type="entry name" value="Acetyl-CoA synthetase-like"/>
    <property type="match status" value="1"/>
</dbReference>
<dbReference type="InterPro" id="IPR025110">
    <property type="entry name" value="AMP-bd_C"/>
</dbReference>
<sequence length="529" mass="59298">MEILQDIEQITLFGRKKINVFANRPSSLKEIFHNTVQNDCYKEALFLNGIAMTYDELDRKSTKLAASLQKKYGVEKEDRLVCLIGNNLEFPLVAIACIKIGAVMIPVNTKLTSSEIAYIIGHSKPKLIIADNELVPVVEECNKKNKHVIPYTKVIIQTGSNPPTDTIASLLTEKYDLQEVEIDETDPVYILYTSGTTGRPKGAVLSHVNVVHSLMHYQRIFQTTNAMRTMIAVPLFHVTGLVAQFLHMIYIGGSSVILKRYNNDEYIKQSYDLKVDLQFNVPTIFIMMATSPLLKERSFDFVKRVAYGGSPIYEQTLQRLQEIFPNATFHNAYGATETTSPTALMPLHYPLTKVAAVGLPVDTAEVKVVDASGKEAGINEVGELWIKGPMVIGSYWDNPAANESSFVDGYWRSGDIAKIDEDGFIYILDRMKDMINRGGEKIFSIEVENVLKSHPEVKEAAVIAIPDDIFGEKVKAVIVSDRLQASNQDTIRSYCARHLAKFKIPEVYEFVEELPKTASGKILKHQLRV</sequence>
<dbReference type="Gene3D" id="2.30.38.10">
    <property type="entry name" value="Luciferase, Domain 3"/>
    <property type="match status" value="1"/>
</dbReference>
<dbReference type="EMBL" id="JBHSNO010000005">
    <property type="protein sequence ID" value="MFC5588894.1"/>
    <property type="molecule type" value="Genomic_DNA"/>
</dbReference>
<dbReference type="InterPro" id="IPR020845">
    <property type="entry name" value="AMP-binding_CS"/>
</dbReference>
<protein>
    <submittedName>
        <fullName evidence="3">Class I adenylate-forming enzyme family protein</fullName>
    </submittedName>
</protein>
<dbReference type="InterPro" id="IPR045851">
    <property type="entry name" value="AMP-bd_C_sf"/>
</dbReference>
<dbReference type="Gene3D" id="3.30.300.30">
    <property type="match status" value="1"/>
</dbReference>
<evidence type="ECO:0000313" key="4">
    <source>
        <dbReference type="Proteomes" id="UP001596109"/>
    </source>
</evidence>
<dbReference type="PANTHER" id="PTHR43767">
    <property type="entry name" value="LONG-CHAIN-FATTY-ACID--COA LIGASE"/>
    <property type="match status" value="1"/>
</dbReference>
<dbReference type="InterPro" id="IPR050237">
    <property type="entry name" value="ATP-dep_AMP-bd_enzyme"/>
</dbReference>
<dbReference type="Pfam" id="PF00501">
    <property type="entry name" value="AMP-binding"/>
    <property type="match status" value="1"/>
</dbReference>
<evidence type="ECO:0000313" key="3">
    <source>
        <dbReference type="EMBL" id="MFC5588894.1"/>
    </source>
</evidence>
<name>A0ABW0TJ08_9BACL</name>
<comment type="caution">
    <text evidence="3">The sequence shown here is derived from an EMBL/GenBank/DDBJ whole genome shotgun (WGS) entry which is preliminary data.</text>
</comment>
<keyword evidence="4" id="KW-1185">Reference proteome</keyword>
<reference evidence="4" key="1">
    <citation type="journal article" date="2019" name="Int. J. Syst. Evol. Microbiol.">
        <title>The Global Catalogue of Microorganisms (GCM) 10K type strain sequencing project: providing services to taxonomists for standard genome sequencing and annotation.</title>
        <authorList>
            <consortium name="The Broad Institute Genomics Platform"/>
            <consortium name="The Broad Institute Genome Sequencing Center for Infectious Disease"/>
            <person name="Wu L."/>
            <person name="Ma J."/>
        </authorList>
    </citation>
    <scope>NUCLEOTIDE SEQUENCE [LARGE SCALE GENOMIC DNA]</scope>
    <source>
        <strain evidence="4">CGMCC 4.1434</strain>
    </source>
</reference>
<evidence type="ECO:0000259" key="2">
    <source>
        <dbReference type="Pfam" id="PF13193"/>
    </source>
</evidence>
<gene>
    <name evidence="3" type="ORF">ACFPRA_08345</name>
</gene>
<organism evidence="3 4">
    <name type="scientific">Sporosarcina soli</name>
    <dbReference type="NCBI Taxonomy" id="334736"/>
    <lineage>
        <taxon>Bacteria</taxon>
        <taxon>Bacillati</taxon>
        <taxon>Bacillota</taxon>
        <taxon>Bacilli</taxon>
        <taxon>Bacillales</taxon>
        <taxon>Caryophanaceae</taxon>
        <taxon>Sporosarcina</taxon>
    </lineage>
</organism>
<dbReference type="RefSeq" id="WP_381432598.1">
    <property type="nucleotide sequence ID" value="NZ_JBHSNO010000005.1"/>
</dbReference>
<accession>A0ABW0TJ08</accession>
<dbReference type="PANTHER" id="PTHR43767:SF1">
    <property type="entry name" value="NONRIBOSOMAL PEPTIDE SYNTHASE PES1 (EUROFUNG)-RELATED"/>
    <property type="match status" value="1"/>
</dbReference>
<dbReference type="InterPro" id="IPR000873">
    <property type="entry name" value="AMP-dep_synth/lig_dom"/>
</dbReference>
<proteinExistence type="predicted"/>
<dbReference type="Gene3D" id="3.40.50.980">
    <property type="match status" value="2"/>
</dbReference>
<evidence type="ECO:0000259" key="1">
    <source>
        <dbReference type="Pfam" id="PF00501"/>
    </source>
</evidence>
<dbReference type="Proteomes" id="UP001596109">
    <property type="component" value="Unassembled WGS sequence"/>
</dbReference>
<dbReference type="PROSITE" id="PS00455">
    <property type="entry name" value="AMP_BINDING"/>
    <property type="match status" value="1"/>
</dbReference>
<dbReference type="Pfam" id="PF13193">
    <property type="entry name" value="AMP-binding_C"/>
    <property type="match status" value="1"/>
</dbReference>